<dbReference type="EC" id="4.2.1.96" evidence="3"/>
<dbReference type="EMBL" id="BAAALG010000017">
    <property type="protein sequence ID" value="GAA1113787.1"/>
    <property type="molecule type" value="Genomic_DNA"/>
</dbReference>
<sequence length="280" mass="30657">MRKLGGNKRKFGGNKRKFGGNKRKFGGNKRRFGGNKRRFGGNKRRFGVVGVRGQWHGGLMSPIPASDKEIRRSPEIEAAGLHDWRLLQRTLGARFTLPDYDTGLALVGAIGAAAQDADHHPDLDLRWGLLGVRLSSHDVNGVTDRDLRLAARISELAAELGASADPTQVQMVELGLDSADFDAVRPFWKALLGMKESRALPDELDDPRGDLPTLWFQETDAHPTPRQRFHLDVYVPRDLAEQRVADALAAGGTLVSDAEAPGFWVLADAEGNRACVCSCT</sequence>
<proteinExistence type="inferred from homology"/>
<keyword evidence="9" id="KW-1185">Reference proteome</keyword>
<evidence type="ECO:0000313" key="9">
    <source>
        <dbReference type="Proteomes" id="UP001501581"/>
    </source>
</evidence>
<comment type="caution">
    <text evidence="8">The sequence shown here is derived from an EMBL/GenBank/DDBJ whole genome shotgun (WGS) entry which is preliminary data.</text>
</comment>
<name>A0ABN1U2C7_9ACTN</name>
<dbReference type="PANTHER" id="PTHR35908:SF1">
    <property type="entry name" value="CONSERVED PROTEIN"/>
    <property type="match status" value="1"/>
</dbReference>
<dbReference type="InterPro" id="IPR041581">
    <property type="entry name" value="Glyoxalase_6"/>
</dbReference>
<protein>
    <recommendedName>
        <fullName evidence="4">Putative pterin-4-alpha-carbinolamine dehydratase</fullName>
        <ecNumber evidence="3">4.2.1.96</ecNumber>
    </recommendedName>
</protein>
<evidence type="ECO:0000259" key="7">
    <source>
        <dbReference type="Pfam" id="PF18029"/>
    </source>
</evidence>
<evidence type="ECO:0000256" key="1">
    <source>
        <dbReference type="ARBA" id="ARBA00001554"/>
    </source>
</evidence>
<dbReference type="Pfam" id="PF18029">
    <property type="entry name" value="Glyoxalase_6"/>
    <property type="match status" value="1"/>
</dbReference>
<evidence type="ECO:0000256" key="3">
    <source>
        <dbReference type="ARBA" id="ARBA00013252"/>
    </source>
</evidence>
<evidence type="ECO:0000256" key="5">
    <source>
        <dbReference type="ARBA" id="ARBA00023239"/>
    </source>
</evidence>
<evidence type="ECO:0000256" key="4">
    <source>
        <dbReference type="ARBA" id="ARBA00021735"/>
    </source>
</evidence>
<reference evidence="8 9" key="1">
    <citation type="journal article" date="2019" name="Int. J. Syst. Evol. Microbiol.">
        <title>The Global Catalogue of Microorganisms (GCM) 10K type strain sequencing project: providing services to taxonomists for standard genome sequencing and annotation.</title>
        <authorList>
            <consortium name="The Broad Institute Genomics Platform"/>
            <consortium name="The Broad Institute Genome Sequencing Center for Infectious Disease"/>
            <person name="Wu L."/>
            <person name="Ma J."/>
        </authorList>
    </citation>
    <scope>NUCLEOTIDE SEQUENCE [LARGE SCALE GENOMIC DNA]</scope>
    <source>
        <strain evidence="8 9">JCM 13008</strain>
    </source>
</reference>
<dbReference type="Gene3D" id="3.30.1360.20">
    <property type="entry name" value="Transcriptional coactivator/pterin dehydratase"/>
    <property type="match status" value="1"/>
</dbReference>
<dbReference type="InterPro" id="IPR029068">
    <property type="entry name" value="Glyas_Bleomycin-R_OHBP_Dase"/>
</dbReference>
<evidence type="ECO:0000256" key="2">
    <source>
        <dbReference type="ARBA" id="ARBA00006472"/>
    </source>
</evidence>
<dbReference type="Proteomes" id="UP001501581">
    <property type="component" value="Unassembled WGS sequence"/>
</dbReference>
<keyword evidence="5" id="KW-0456">Lyase</keyword>
<organism evidence="8 9">
    <name type="scientific">Nocardioides dubius</name>
    <dbReference type="NCBI Taxonomy" id="317019"/>
    <lineage>
        <taxon>Bacteria</taxon>
        <taxon>Bacillati</taxon>
        <taxon>Actinomycetota</taxon>
        <taxon>Actinomycetes</taxon>
        <taxon>Propionibacteriales</taxon>
        <taxon>Nocardioidaceae</taxon>
        <taxon>Nocardioides</taxon>
    </lineage>
</organism>
<evidence type="ECO:0000313" key="8">
    <source>
        <dbReference type="EMBL" id="GAA1113787.1"/>
    </source>
</evidence>
<dbReference type="SUPFAM" id="SSF54593">
    <property type="entry name" value="Glyoxalase/Bleomycin resistance protein/Dihydroxybiphenyl dioxygenase"/>
    <property type="match status" value="1"/>
</dbReference>
<gene>
    <name evidence="8" type="ORF">GCM10009668_39920</name>
</gene>
<dbReference type="Pfam" id="PF01329">
    <property type="entry name" value="Pterin_4a"/>
    <property type="match status" value="1"/>
</dbReference>
<evidence type="ECO:0000256" key="6">
    <source>
        <dbReference type="SAM" id="MobiDB-lite"/>
    </source>
</evidence>
<accession>A0ABN1U2C7</accession>
<comment type="catalytic activity">
    <reaction evidence="1">
        <text>(4aS,6R)-4a-hydroxy-L-erythro-5,6,7,8-tetrahydrobiopterin = (6R)-L-erythro-6,7-dihydrobiopterin + H2O</text>
        <dbReference type="Rhea" id="RHEA:11920"/>
        <dbReference type="ChEBI" id="CHEBI:15377"/>
        <dbReference type="ChEBI" id="CHEBI:15642"/>
        <dbReference type="ChEBI" id="CHEBI:43120"/>
        <dbReference type="EC" id="4.2.1.96"/>
    </reaction>
</comment>
<dbReference type="InterPro" id="IPR001533">
    <property type="entry name" value="Pterin_deHydtase"/>
</dbReference>
<dbReference type="SUPFAM" id="SSF55248">
    <property type="entry name" value="PCD-like"/>
    <property type="match status" value="1"/>
</dbReference>
<dbReference type="CDD" id="cd00488">
    <property type="entry name" value="PCD_DCoH"/>
    <property type="match status" value="1"/>
</dbReference>
<dbReference type="Gene3D" id="3.10.180.10">
    <property type="entry name" value="2,3-Dihydroxybiphenyl 1,2-Dioxygenase, domain 1"/>
    <property type="match status" value="1"/>
</dbReference>
<feature type="region of interest" description="Disordered" evidence="6">
    <location>
        <begin position="1"/>
        <end position="41"/>
    </location>
</feature>
<dbReference type="InterPro" id="IPR036428">
    <property type="entry name" value="PCD_sf"/>
</dbReference>
<dbReference type="PANTHER" id="PTHR35908">
    <property type="entry name" value="HYPOTHETICAL FUSION PROTEIN"/>
    <property type="match status" value="1"/>
</dbReference>
<feature type="domain" description="Glyoxalase-like" evidence="7">
    <location>
        <begin position="175"/>
        <end position="277"/>
    </location>
</feature>
<comment type="similarity">
    <text evidence="2">Belongs to the pterin-4-alpha-carbinolamine dehydratase family.</text>
</comment>